<keyword evidence="7 12" id="KW-1133">Transmembrane helix</keyword>
<dbReference type="PANTHER" id="PTHR19353:SF30">
    <property type="entry name" value="DELTA 8-(E)-SPHINGOLIPID DESATURASE"/>
    <property type="match status" value="1"/>
</dbReference>
<dbReference type="GO" id="GO:0016717">
    <property type="term" value="F:oxidoreductase activity, acting on paired donors, with oxidation of a pair of donors resulting in the reduction of molecular oxygen to two molecules of water"/>
    <property type="evidence" value="ECO:0007669"/>
    <property type="project" value="TreeGrafter"/>
</dbReference>
<comment type="similarity">
    <text evidence="3">Belongs to the fatty acid desaturase type 1 family.</text>
</comment>
<dbReference type="AlphaFoldDB" id="A0A7S4IH07"/>
<evidence type="ECO:0000256" key="10">
    <source>
        <dbReference type="ARBA" id="ARBA00023098"/>
    </source>
</evidence>
<organism evidence="14">
    <name type="scientific">Odontella aurita</name>
    <dbReference type="NCBI Taxonomy" id="265563"/>
    <lineage>
        <taxon>Eukaryota</taxon>
        <taxon>Sar</taxon>
        <taxon>Stramenopiles</taxon>
        <taxon>Ochrophyta</taxon>
        <taxon>Bacillariophyta</taxon>
        <taxon>Mediophyceae</taxon>
        <taxon>Biddulphiophycidae</taxon>
        <taxon>Eupodiscales</taxon>
        <taxon>Odontellaceae</taxon>
        <taxon>Odontella</taxon>
    </lineage>
</organism>
<keyword evidence="10" id="KW-0443">Lipid metabolism</keyword>
<comment type="pathway">
    <text evidence="2">Lipid metabolism.</text>
</comment>
<feature type="transmembrane region" description="Helical" evidence="12">
    <location>
        <begin position="238"/>
        <end position="261"/>
    </location>
</feature>
<dbReference type="InterPro" id="IPR012171">
    <property type="entry name" value="Fatty_acid_desaturase"/>
</dbReference>
<sequence>MCRPTLDDTAQLKREDKWIADFDVEGFTEEIRILGEKLEKQQGDEDVRHLRKMVAWSNTCAAVGLLTMGFGVNILSVVGLSLFTFSRWTMIAHHTCHGGYDRCHPDKGRWNRFKFAVGSLWRRFNDWFDWMMPEAWNVEHNNRHHYNLSEVDDPDLVEENLCDLRDMNIPTVLKYVAMPFIMSTWKWFYYAPNTYKELKLAKMRREGKAIPDGVNPAAAVTVKSLLLSGTPFYSMWEFLSVVVGPYFVFRFLITPLPYYFIGQHFDMPSMYTSAVTNLFLAELLTNVHGFFAVVTNHAGNDMYRYRHGCRPFSGSFFVRQVTASVDYAYGTDLIDFLHGYLNYQIEHHLWPSLSMRSYQKSAPLVRDICKKYGIPYVQENVFLRTKKTMEIMTGQASMRWFPESYEKKYLEIDATAEKCKRTSVKKE</sequence>
<dbReference type="GO" id="GO:0046872">
    <property type="term" value="F:metal ion binding"/>
    <property type="evidence" value="ECO:0007669"/>
    <property type="project" value="UniProtKB-KW"/>
</dbReference>
<dbReference type="EMBL" id="HBKQ01016746">
    <property type="protein sequence ID" value="CAE2229171.1"/>
    <property type="molecule type" value="Transcribed_RNA"/>
</dbReference>
<evidence type="ECO:0000256" key="4">
    <source>
        <dbReference type="ARBA" id="ARBA00022617"/>
    </source>
</evidence>
<evidence type="ECO:0000256" key="1">
    <source>
        <dbReference type="ARBA" id="ARBA00004141"/>
    </source>
</evidence>
<evidence type="ECO:0000256" key="6">
    <source>
        <dbReference type="ARBA" id="ARBA00022723"/>
    </source>
</evidence>
<accession>A0A7S4IH07</accession>
<evidence type="ECO:0000256" key="11">
    <source>
        <dbReference type="ARBA" id="ARBA00023136"/>
    </source>
</evidence>
<evidence type="ECO:0000256" key="9">
    <source>
        <dbReference type="ARBA" id="ARBA00023004"/>
    </source>
</evidence>
<feature type="domain" description="Fatty acid desaturase" evidence="13">
    <location>
        <begin position="78"/>
        <end position="378"/>
    </location>
</feature>
<feature type="transmembrane region" description="Helical" evidence="12">
    <location>
        <begin position="61"/>
        <end position="85"/>
    </location>
</feature>
<gene>
    <name evidence="14" type="ORF">OAUR00152_LOCUS11272</name>
</gene>
<evidence type="ECO:0000256" key="3">
    <source>
        <dbReference type="ARBA" id="ARBA00009295"/>
    </source>
</evidence>
<evidence type="ECO:0000256" key="5">
    <source>
        <dbReference type="ARBA" id="ARBA00022692"/>
    </source>
</evidence>
<protein>
    <recommendedName>
        <fullName evidence="13">Fatty acid desaturase domain-containing protein</fullName>
    </recommendedName>
</protein>
<keyword evidence="4" id="KW-0349">Heme</keyword>
<dbReference type="CDD" id="cd01060">
    <property type="entry name" value="Membrane-FADS-like"/>
    <property type="match status" value="1"/>
</dbReference>
<keyword evidence="6" id="KW-0479">Metal-binding</keyword>
<keyword evidence="9" id="KW-0408">Iron</keyword>
<evidence type="ECO:0000313" key="14">
    <source>
        <dbReference type="EMBL" id="CAE2229171.1"/>
    </source>
</evidence>
<comment type="subcellular location">
    <subcellularLocation>
        <location evidence="1">Membrane</location>
        <topology evidence="1">Multi-pass membrane protein</topology>
    </subcellularLocation>
</comment>
<name>A0A7S4IH07_9STRA</name>
<keyword evidence="8" id="KW-0560">Oxidoreductase</keyword>
<dbReference type="GO" id="GO:0006629">
    <property type="term" value="P:lipid metabolic process"/>
    <property type="evidence" value="ECO:0007669"/>
    <property type="project" value="UniProtKB-KW"/>
</dbReference>
<evidence type="ECO:0000256" key="7">
    <source>
        <dbReference type="ARBA" id="ARBA00022989"/>
    </source>
</evidence>
<keyword evidence="5 12" id="KW-0812">Transmembrane</keyword>
<proteinExistence type="inferred from homology"/>
<evidence type="ECO:0000256" key="2">
    <source>
        <dbReference type="ARBA" id="ARBA00005189"/>
    </source>
</evidence>
<dbReference type="PANTHER" id="PTHR19353">
    <property type="entry name" value="FATTY ACID DESATURASE 2"/>
    <property type="match status" value="1"/>
</dbReference>
<dbReference type="GO" id="GO:0016020">
    <property type="term" value="C:membrane"/>
    <property type="evidence" value="ECO:0007669"/>
    <property type="project" value="UniProtKB-SubCell"/>
</dbReference>
<keyword evidence="11 12" id="KW-0472">Membrane</keyword>
<dbReference type="InterPro" id="IPR005804">
    <property type="entry name" value="FA_desaturase_dom"/>
</dbReference>
<evidence type="ECO:0000256" key="8">
    <source>
        <dbReference type="ARBA" id="ARBA00023002"/>
    </source>
</evidence>
<evidence type="ECO:0000259" key="13">
    <source>
        <dbReference type="Pfam" id="PF00487"/>
    </source>
</evidence>
<evidence type="ECO:0000256" key="12">
    <source>
        <dbReference type="SAM" id="Phobius"/>
    </source>
</evidence>
<dbReference type="Pfam" id="PF00487">
    <property type="entry name" value="FA_desaturase"/>
    <property type="match status" value="1"/>
</dbReference>
<reference evidence="14" key="1">
    <citation type="submission" date="2021-01" db="EMBL/GenBank/DDBJ databases">
        <authorList>
            <person name="Corre E."/>
            <person name="Pelletier E."/>
            <person name="Niang G."/>
            <person name="Scheremetjew M."/>
            <person name="Finn R."/>
            <person name="Kale V."/>
            <person name="Holt S."/>
            <person name="Cochrane G."/>
            <person name="Meng A."/>
            <person name="Brown T."/>
            <person name="Cohen L."/>
        </authorList>
    </citation>
    <scope>NUCLEOTIDE SEQUENCE</scope>
    <source>
        <strain evidence="14">Isolate 1302-5</strain>
    </source>
</reference>